<organism evidence="3">
    <name type="scientific">hydrocarbon metagenome</name>
    <dbReference type="NCBI Taxonomy" id="938273"/>
    <lineage>
        <taxon>unclassified sequences</taxon>
        <taxon>metagenomes</taxon>
        <taxon>ecological metagenomes</taxon>
    </lineage>
</organism>
<name>A0A0W8FE86_9ZZZZ</name>
<evidence type="ECO:0000313" key="3">
    <source>
        <dbReference type="EMBL" id="KUG19162.1"/>
    </source>
</evidence>
<keyword evidence="2" id="KW-1133">Transmembrane helix</keyword>
<proteinExistence type="predicted"/>
<dbReference type="EMBL" id="LNQE01001321">
    <property type="protein sequence ID" value="KUG19162.1"/>
    <property type="molecule type" value="Genomic_DNA"/>
</dbReference>
<accession>A0A0W8FE86</accession>
<dbReference type="AlphaFoldDB" id="A0A0W8FE86"/>
<keyword evidence="2" id="KW-0472">Membrane</keyword>
<protein>
    <submittedName>
        <fullName evidence="3">Uncharacterized protein</fullName>
    </submittedName>
</protein>
<feature type="transmembrane region" description="Helical" evidence="2">
    <location>
        <begin position="456"/>
        <end position="477"/>
    </location>
</feature>
<evidence type="ECO:0000256" key="1">
    <source>
        <dbReference type="SAM" id="MobiDB-lite"/>
    </source>
</evidence>
<comment type="caution">
    <text evidence="3">The sequence shown here is derived from an EMBL/GenBank/DDBJ whole genome shotgun (WGS) entry which is preliminary data.</text>
</comment>
<feature type="region of interest" description="Disordered" evidence="1">
    <location>
        <begin position="318"/>
        <end position="339"/>
    </location>
</feature>
<reference evidence="3" key="1">
    <citation type="journal article" date="2015" name="Proc. Natl. Acad. Sci. U.S.A.">
        <title>Networks of energetic and metabolic interactions define dynamics in microbial communities.</title>
        <authorList>
            <person name="Embree M."/>
            <person name="Liu J.K."/>
            <person name="Al-Bassam M.M."/>
            <person name="Zengler K."/>
        </authorList>
    </citation>
    <scope>NUCLEOTIDE SEQUENCE</scope>
</reference>
<evidence type="ECO:0000256" key="2">
    <source>
        <dbReference type="SAM" id="Phobius"/>
    </source>
</evidence>
<sequence>MRRRAAAIPGNGRRQRPQRITFHTAQTGLPHGPGNRAAGVRRHGEGAEMAWADRMLEIATGGLYTLGKKTVYEAGRAAEQASEAAEEIADGMEEVLTIAGSTMVRLGEDLTSFINELEGLMAAWQEVPRSEGALTKKETGRVRILRIKEAELLAELRSHGWKGDDLSLPDFLADDSRAITDEMKEKARILGRLAVVRAAIDDILHRAPGVVPVGAHFIKESLLRFNTIEQPRIEMLLDAAGDTLEESEGVLGEVKALFAARTWKPVAISELSEDEQQRLEQKKAERDAYARLIEKHTALALNLQEELARLNPGLFSAPAGDAGGCSPEPGDETRSRAEVPPHPQYREIDICLGNYTMVRGLIGFYERERQRIDDEIFRIEYLPVDEPGPIPATLDEMRQSLRRFREVEQPRIESLLDSIDDAVAESRSVLADAGQSAKAVRDACGTLQAHGVSIKVGAAIFGALIAAILIATLIVLIRLAMIL</sequence>
<gene>
    <name evidence="3" type="ORF">ASZ90_011126</name>
</gene>
<keyword evidence="2" id="KW-0812">Transmembrane</keyword>